<organism evidence="5 6">
    <name type="scientific">Nibrella saemangeumensis</name>
    <dbReference type="NCBI Taxonomy" id="1084526"/>
    <lineage>
        <taxon>Bacteria</taxon>
        <taxon>Pseudomonadati</taxon>
        <taxon>Bacteroidota</taxon>
        <taxon>Cytophagia</taxon>
        <taxon>Cytophagales</taxon>
        <taxon>Spirosomataceae</taxon>
        <taxon>Nibrella</taxon>
    </lineage>
</organism>
<evidence type="ECO:0000313" key="6">
    <source>
        <dbReference type="Proteomes" id="UP001501175"/>
    </source>
</evidence>
<dbReference type="RefSeq" id="WP_345240654.1">
    <property type="nucleotide sequence ID" value="NZ_BAABHD010000005.1"/>
</dbReference>
<sequence>MQPNDKPSLYDRLGGIYNIATVVDDFIDRIMVDPRLNANPRVDDAHHRVSPAGFKYLVTEMVGWATGGPQVYSGRSMGDSHRHLMITEEEWACFMDDFQQTLDKFSVPQPEQDELKAIVNSTKESIVVKPFQEGPVEEQKAA</sequence>
<keyword evidence="4" id="KW-0408">Iron</keyword>
<evidence type="ECO:0008006" key="7">
    <source>
        <dbReference type="Google" id="ProtNLM"/>
    </source>
</evidence>
<protein>
    <recommendedName>
        <fullName evidence="7">Group 1 truncated hemoglobin</fullName>
    </recommendedName>
</protein>
<keyword evidence="3" id="KW-0479">Metal-binding</keyword>
<dbReference type="SUPFAM" id="SSF46458">
    <property type="entry name" value="Globin-like"/>
    <property type="match status" value="1"/>
</dbReference>
<reference evidence="6" key="1">
    <citation type="journal article" date="2019" name="Int. J. Syst. Evol. Microbiol.">
        <title>The Global Catalogue of Microorganisms (GCM) 10K type strain sequencing project: providing services to taxonomists for standard genome sequencing and annotation.</title>
        <authorList>
            <consortium name="The Broad Institute Genomics Platform"/>
            <consortium name="The Broad Institute Genome Sequencing Center for Infectious Disease"/>
            <person name="Wu L."/>
            <person name="Ma J."/>
        </authorList>
    </citation>
    <scope>NUCLEOTIDE SEQUENCE [LARGE SCALE GENOMIC DNA]</scope>
    <source>
        <strain evidence="6">JCM 17927</strain>
    </source>
</reference>
<dbReference type="InterPro" id="IPR009050">
    <property type="entry name" value="Globin-like_sf"/>
</dbReference>
<evidence type="ECO:0000256" key="4">
    <source>
        <dbReference type="ARBA" id="ARBA00023004"/>
    </source>
</evidence>
<evidence type="ECO:0000313" key="5">
    <source>
        <dbReference type="EMBL" id="GAA4448858.1"/>
    </source>
</evidence>
<evidence type="ECO:0000256" key="2">
    <source>
        <dbReference type="ARBA" id="ARBA00022617"/>
    </source>
</evidence>
<dbReference type="Pfam" id="PF01152">
    <property type="entry name" value="Bac_globin"/>
    <property type="match status" value="1"/>
</dbReference>
<comment type="caution">
    <text evidence="5">The sequence shown here is derived from an EMBL/GenBank/DDBJ whole genome shotgun (WGS) entry which is preliminary data.</text>
</comment>
<dbReference type="Gene3D" id="1.10.490.10">
    <property type="entry name" value="Globins"/>
    <property type="match status" value="1"/>
</dbReference>
<evidence type="ECO:0000256" key="1">
    <source>
        <dbReference type="ARBA" id="ARBA00022448"/>
    </source>
</evidence>
<proteinExistence type="predicted"/>
<dbReference type="CDD" id="cd00454">
    <property type="entry name" value="TrHb1_N"/>
    <property type="match status" value="1"/>
</dbReference>
<keyword evidence="1" id="KW-0813">Transport</keyword>
<dbReference type="EMBL" id="BAABHD010000005">
    <property type="protein sequence ID" value="GAA4448858.1"/>
    <property type="molecule type" value="Genomic_DNA"/>
</dbReference>
<evidence type="ECO:0000256" key="3">
    <source>
        <dbReference type="ARBA" id="ARBA00022723"/>
    </source>
</evidence>
<name>A0ABP8MGT2_9BACT</name>
<dbReference type="Proteomes" id="UP001501175">
    <property type="component" value="Unassembled WGS sequence"/>
</dbReference>
<dbReference type="InterPro" id="IPR001486">
    <property type="entry name" value="Hemoglobin_trunc"/>
</dbReference>
<gene>
    <name evidence="5" type="ORF">GCM10023189_07370</name>
</gene>
<accession>A0ABP8MGT2</accession>
<dbReference type="InterPro" id="IPR012292">
    <property type="entry name" value="Globin/Proto"/>
</dbReference>
<keyword evidence="2" id="KW-0349">Heme</keyword>
<keyword evidence="6" id="KW-1185">Reference proteome</keyword>